<dbReference type="GO" id="GO:0032259">
    <property type="term" value="P:methylation"/>
    <property type="evidence" value="ECO:0007669"/>
    <property type="project" value="UniProtKB-KW"/>
</dbReference>
<comment type="catalytic activity">
    <reaction evidence="15">
        <text>siroheme + 2 H(+) = sirohydrochlorin + Fe(2+)</text>
        <dbReference type="Rhea" id="RHEA:24360"/>
        <dbReference type="ChEBI" id="CHEBI:15378"/>
        <dbReference type="ChEBI" id="CHEBI:29033"/>
        <dbReference type="ChEBI" id="CHEBI:58351"/>
        <dbReference type="ChEBI" id="CHEBI:60052"/>
        <dbReference type="EC" id="4.99.1.4"/>
    </reaction>
</comment>
<dbReference type="NCBIfam" id="NF004790">
    <property type="entry name" value="PRK06136.1"/>
    <property type="match status" value="1"/>
</dbReference>
<dbReference type="InterPro" id="IPR006367">
    <property type="entry name" value="Sirohaem_synthase_N"/>
</dbReference>
<dbReference type="GO" id="GO:0004851">
    <property type="term" value="F:uroporphyrin-III C-methyltransferase activity"/>
    <property type="evidence" value="ECO:0007669"/>
    <property type="project" value="UniProtKB-UniRule"/>
</dbReference>
<dbReference type="Pfam" id="PF14824">
    <property type="entry name" value="Sirohm_synth_M"/>
    <property type="match status" value="1"/>
</dbReference>
<dbReference type="STRING" id="92487.SAMN02745130_03829"/>
<evidence type="ECO:0000256" key="7">
    <source>
        <dbReference type="ARBA" id="ARBA00023002"/>
    </source>
</evidence>
<comment type="pathway">
    <text evidence="12 15">Porphyrin-containing compound metabolism; siroheme biosynthesis; precorrin-2 from uroporphyrinogen III: step 1/1.</text>
</comment>
<comment type="similarity">
    <text evidence="15">In the C-terminal section; belongs to the precorrin methyltransferase family.</text>
</comment>
<keyword evidence="10 15" id="KW-0627">Porphyrin biosynthesis</keyword>
<dbReference type="Pfam" id="PF00590">
    <property type="entry name" value="TP_methylase"/>
    <property type="match status" value="1"/>
</dbReference>
<dbReference type="InterPro" id="IPR014776">
    <property type="entry name" value="4pyrrole_Mease_sub2"/>
</dbReference>
<dbReference type="NCBIfam" id="NF007922">
    <property type="entry name" value="PRK10637.1"/>
    <property type="match status" value="1"/>
</dbReference>
<dbReference type="PANTHER" id="PTHR45790:SF1">
    <property type="entry name" value="SIROHEME SYNTHASE"/>
    <property type="match status" value="1"/>
</dbReference>
<dbReference type="InterPro" id="IPR000878">
    <property type="entry name" value="4pyrrol_Mease"/>
</dbReference>
<protein>
    <recommendedName>
        <fullName evidence="15">Siroheme synthase</fullName>
    </recommendedName>
    <domain>
        <recommendedName>
            <fullName evidence="15">Uroporphyrinogen-III C-methyltransferase</fullName>
            <shortName evidence="15">Urogen III methylase</shortName>
            <ecNumber evidence="15">2.1.1.107</ecNumber>
        </recommendedName>
        <alternativeName>
            <fullName evidence="15">SUMT</fullName>
        </alternativeName>
        <alternativeName>
            <fullName evidence="15">Uroporphyrinogen III methylase</fullName>
            <shortName evidence="15">UROM</shortName>
        </alternativeName>
    </domain>
    <domain>
        <recommendedName>
            <fullName evidence="15">Precorrin-2 dehydrogenase</fullName>
            <ecNumber evidence="15">1.3.1.76</ecNumber>
        </recommendedName>
    </domain>
    <domain>
        <recommendedName>
            <fullName evidence="15">Sirohydrochlorin ferrochelatase</fullName>
            <ecNumber evidence="15">4.99.1.4</ecNumber>
        </recommendedName>
    </domain>
</protein>
<comment type="catalytic activity">
    <reaction evidence="13 15">
        <text>precorrin-2 + NAD(+) = sirohydrochlorin + NADH + 2 H(+)</text>
        <dbReference type="Rhea" id="RHEA:15613"/>
        <dbReference type="ChEBI" id="CHEBI:15378"/>
        <dbReference type="ChEBI" id="CHEBI:57540"/>
        <dbReference type="ChEBI" id="CHEBI:57945"/>
        <dbReference type="ChEBI" id="CHEBI:58351"/>
        <dbReference type="ChEBI" id="CHEBI:58827"/>
        <dbReference type="EC" id="1.3.1.76"/>
    </reaction>
</comment>
<dbReference type="OrthoDB" id="9815856at2"/>
<feature type="domain" description="Sirohaem synthase dimerisation" evidence="19">
    <location>
        <begin position="153"/>
        <end position="209"/>
    </location>
</feature>
<comment type="similarity">
    <text evidence="2 17">Belongs to the precorrin methyltransferase family.</text>
</comment>
<dbReference type="CDD" id="cd11642">
    <property type="entry name" value="SUMT"/>
    <property type="match status" value="1"/>
</dbReference>
<feature type="active site" description="Proton donor" evidence="15 16">
    <location>
        <position position="273"/>
    </location>
</feature>
<evidence type="ECO:0000256" key="8">
    <source>
        <dbReference type="ARBA" id="ARBA00023027"/>
    </source>
</evidence>
<feature type="binding site" evidence="15">
    <location>
        <begin position="43"/>
        <end position="44"/>
    </location>
    <ligand>
        <name>NAD(+)</name>
        <dbReference type="ChEBI" id="CHEBI:57540"/>
    </ligand>
</feature>
<feature type="region of interest" description="Precorrin-2 dehydrogenase / sirohydrochlorin ferrochelatase" evidence="15">
    <location>
        <begin position="1"/>
        <end position="205"/>
    </location>
</feature>
<comment type="pathway">
    <text evidence="15">Cofactor biosynthesis; adenosylcobalamin biosynthesis; sirohydrochlorin from precorrin-2: step 1/1.</text>
</comment>
<feature type="region of interest" description="Uroporphyrinogen-III C-methyltransferase" evidence="15">
    <location>
        <begin position="219"/>
        <end position="479"/>
    </location>
</feature>
<name>A0A1T4Y1Z6_9GAMM</name>
<dbReference type="GO" id="GO:0009236">
    <property type="term" value="P:cobalamin biosynthetic process"/>
    <property type="evidence" value="ECO:0007669"/>
    <property type="project" value="UniProtKB-UniRule"/>
</dbReference>
<dbReference type="Gene3D" id="3.30.160.110">
    <property type="entry name" value="Siroheme synthase, domain 2"/>
    <property type="match status" value="1"/>
</dbReference>
<feature type="domain" description="Tetrapyrrole methylase" evidence="18">
    <location>
        <begin position="221"/>
        <end position="430"/>
    </location>
</feature>
<accession>A0A1T4Y1Z6</accession>
<gene>
    <name evidence="15" type="primary">cysG</name>
    <name evidence="21" type="ORF">SAMN02745130_03829</name>
</gene>
<evidence type="ECO:0000256" key="4">
    <source>
        <dbReference type="ARBA" id="ARBA00022603"/>
    </source>
</evidence>
<feature type="binding site" evidence="15">
    <location>
        <position position="309"/>
    </location>
    <ligand>
        <name>S-adenosyl-L-methionine</name>
        <dbReference type="ChEBI" id="CHEBI:59789"/>
    </ligand>
</feature>
<dbReference type="UniPathway" id="UPA00148">
    <property type="reaction ID" value="UER00211"/>
</dbReference>
<evidence type="ECO:0000259" key="19">
    <source>
        <dbReference type="Pfam" id="PF10414"/>
    </source>
</evidence>
<dbReference type="EC" id="1.3.1.76" evidence="15"/>
<dbReference type="FunFam" id="3.30.160.110:FF:000001">
    <property type="entry name" value="Siroheme synthase"/>
    <property type="match status" value="1"/>
</dbReference>
<dbReference type="InterPro" id="IPR035996">
    <property type="entry name" value="4pyrrol_Methylase_sf"/>
</dbReference>
<dbReference type="InterPro" id="IPR003043">
    <property type="entry name" value="Uropor_MeTrfase_CS"/>
</dbReference>
<evidence type="ECO:0000256" key="10">
    <source>
        <dbReference type="ARBA" id="ARBA00023244"/>
    </source>
</evidence>
<dbReference type="InterPro" id="IPR019478">
    <property type="entry name" value="Sirohaem_synthase_dimer_dom"/>
</dbReference>
<dbReference type="InterPro" id="IPR012409">
    <property type="entry name" value="Sirohaem_synth"/>
</dbReference>
<evidence type="ECO:0000256" key="13">
    <source>
        <dbReference type="ARBA" id="ARBA00047561"/>
    </source>
</evidence>
<sequence>MKRYPMFMCLQNRPCLVVGGGKVALRKAESLLQSGAQLKIIAPQLDHELADLLNQYPHQATWQAREFQDQDIAGHYLIIAATNQRAVNARVAELADQQQIPVNVVDNQAACSFILPSVVDRSPVMIAVSTGGASPVLARQLRMKLETMIPSSCGQLAAITEEYRDQVKQRFADPEQRKQFWEQTLRGPFVELVYAGNSQAARQLLDEMLTQPSRVSTVGEVYLVGAGPGDPDLLTFRALRLMQQADVMVYDRLVAKSILDMASQTAERIYVGKEKANHAVPQEGINALLVRLAKQGKRVLRLKGGDPFIFGRGGEEIETLAENGIPFQVVPGITAASGCASYAGIPLTHRDYAQSCTFATGHLKNGTIDLDWEKLAQPRQTVVFYMGLTGIEVISRELIKHGTPSELPAALIEQGTTRNQRVHIGTLASLPELVKQRSVRAPTLTIVGEVVKLHEKLQWYQPERHVAASEFSRNLEPQE</sequence>
<dbReference type="FunFam" id="3.40.1010.10:FF:000001">
    <property type="entry name" value="Siroheme synthase"/>
    <property type="match status" value="1"/>
</dbReference>
<dbReference type="Proteomes" id="UP000190460">
    <property type="component" value="Unassembled WGS sequence"/>
</dbReference>
<evidence type="ECO:0000256" key="3">
    <source>
        <dbReference type="ARBA" id="ARBA00022573"/>
    </source>
</evidence>
<evidence type="ECO:0000256" key="2">
    <source>
        <dbReference type="ARBA" id="ARBA00005879"/>
    </source>
</evidence>
<feature type="binding site" evidence="15">
    <location>
        <begin position="304"/>
        <end position="306"/>
    </location>
    <ligand>
        <name>S-adenosyl-L-methionine</name>
        <dbReference type="ChEBI" id="CHEBI:59789"/>
    </ligand>
</feature>
<dbReference type="Gene3D" id="3.30.950.10">
    <property type="entry name" value="Methyltransferase, Cobalt-precorrin-4 Transmethylase, Domain 2"/>
    <property type="match status" value="1"/>
</dbReference>
<evidence type="ECO:0000259" key="20">
    <source>
        <dbReference type="Pfam" id="PF14824"/>
    </source>
</evidence>
<comment type="pathway">
    <text evidence="14 15">Cofactor biosynthesis; adenosylcobalamin biosynthesis; precorrin-2 from uroporphyrinogen III: step 1/1.</text>
</comment>
<dbReference type="RefSeq" id="WP_078924250.1">
    <property type="nucleotide sequence ID" value="NZ_FUYB01000032.1"/>
</dbReference>
<dbReference type="Gene3D" id="1.10.8.210">
    <property type="entry name" value="Sirohaem synthase, dimerisation domain"/>
    <property type="match status" value="1"/>
</dbReference>
<dbReference type="GO" id="GO:0051266">
    <property type="term" value="F:sirohydrochlorin ferrochelatase activity"/>
    <property type="evidence" value="ECO:0007669"/>
    <property type="project" value="UniProtKB-EC"/>
</dbReference>
<comment type="pathway">
    <text evidence="1 15">Porphyrin-containing compound metabolism; siroheme biosynthesis; sirohydrochlorin from precorrin-2: step 1/1.</text>
</comment>
<keyword evidence="8 15" id="KW-0520">NAD</keyword>
<reference evidence="21 22" key="1">
    <citation type="submission" date="2017-02" db="EMBL/GenBank/DDBJ databases">
        <authorList>
            <person name="Peterson S.W."/>
        </authorList>
    </citation>
    <scope>NUCLEOTIDE SEQUENCE [LARGE SCALE GENOMIC DNA]</scope>
    <source>
        <strain evidence="21 22">ATCC 49788</strain>
    </source>
</reference>
<dbReference type="InterPro" id="IPR006366">
    <property type="entry name" value="CobA/CysG_C"/>
</dbReference>
<dbReference type="SUPFAM" id="SSF53790">
    <property type="entry name" value="Tetrapyrrole methylase"/>
    <property type="match status" value="1"/>
</dbReference>
<dbReference type="GO" id="GO:0043115">
    <property type="term" value="F:precorrin-2 dehydrogenase activity"/>
    <property type="evidence" value="ECO:0007669"/>
    <property type="project" value="UniProtKB-UniRule"/>
</dbReference>
<evidence type="ECO:0000256" key="16">
    <source>
        <dbReference type="PIRSR" id="PIRSR036426-1"/>
    </source>
</evidence>
<dbReference type="GO" id="GO:0051287">
    <property type="term" value="F:NAD binding"/>
    <property type="evidence" value="ECO:0007669"/>
    <property type="project" value="InterPro"/>
</dbReference>
<evidence type="ECO:0000256" key="14">
    <source>
        <dbReference type="ARBA" id="ARBA00060548"/>
    </source>
</evidence>
<dbReference type="InterPro" id="IPR028281">
    <property type="entry name" value="Sirohaem_synthase_central"/>
</dbReference>
<dbReference type="PIRSF" id="PIRSF036426">
    <property type="entry name" value="Sirohaem_synth"/>
    <property type="match status" value="1"/>
</dbReference>
<proteinExistence type="inferred from homology"/>
<evidence type="ECO:0000313" key="22">
    <source>
        <dbReference type="Proteomes" id="UP000190460"/>
    </source>
</evidence>
<dbReference type="Pfam" id="PF13241">
    <property type="entry name" value="NAD_binding_7"/>
    <property type="match status" value="1"/>
</dbReference>
<dbReference type="Pfam" id="PF10414">
    <property type="entry name" value="CysG_dimeriser"/>
    <property type="match status" value="1"/>
</dbReference>
<organism evidence="21 22">
    <name type="scientific">Thiothrix eikelboomii</name>
    <dbReference type="NCBI Taxonomy" id="92487"/>
    <lineage>
        <taxon>Bacteria</taxon>
        <taxon>Pseudomonadati</taxon>
        <taxon>Pseudomonadota</taxon>
        <taxon>Gammaproteobacteria</taxon>
        <taxon>Thiotrichales</taxon>
        <taxon>Thiotrichaceae</taxon>
        <taxon>Thiothrix</taxon>
    </lineage>
</organism>
<evidence type="ECO:0000313" key="21">
    <source>
        <dbReference type="EMBL" id="SKA95847.1"/>
    </source>
</evidence>
<evidence type="ECO:0000256" key="15">
    <source>
        <dbReference type="HAMAP-Rule" id="MF_01646"/>
    </source>
</evidence>
<dbReference type="InterPro" id="IPR036291">
    <property type="entry name" value="NAD(P)-bd_dom_sf"/>
</dbReference>
<comment type="catalytic activity">
    <reaction evidence="15">
        <text>uroporphyrinogen III + 2 S-adenosyl-L-methionine = precorrin-2 + 2 S-adenosyl-L-homocysteine + H(+)</text>
        <dbReference type="Rhea" id="RHEA:32459"/>
        <dbReference type="ChEBI" id="CHEBI:15378"/>
        <dbReference type="ChEBI" id="CHEBI:57308"/>
        <dbReference type="ChEBI" id="CHEBI:57856"/>
        <dbReference type="ChEBI" id="CHEBI:58827"/>
        <dbReference type="ChEBI" id="CHEBI:59789"/>
        <dbReference type="EC" id="2.1.1.107"/>
    </reaction>
</comment>
<comment type="similarity">
    <text evidence="15">In the N-terminal section; belongs to the precorrin-2 dehydrogenase / sirohydrochlorin ferrochelatase family.</text>
</comment>
<dbReference type="UniPathway" id="UPA00262">
    <property type="reaction ID" value="UER00211"/>
</dbReference>
<keyword evidence="3 15" id="KW-0169">Cobalamin biosynthesis</keyword>
<keyword evidence="6 15" id="KW-0949">S-adenosyl-L-methionine</keyword>
<dbReference type="AlphaFoldDB" id="A0A1T4Y1Z6"/>
<feature type="active site" description="Proton acceptor" evidence="15 16">
    <location>
        <position position="251"/>
    </location>
</feature>
<keyword evidence="9 15" id="KW-0456">Lyase</keyword>
<evidence type="ECO:0000259" key="18">
    <source>
        <dbReference type="Pfam" id="PF00590"/>
    </source>
</evidence>
<dbReference type="InterPro" id="IPR050161">
    <property type="entry name" value="Siro_Cobalamin_biosynth"/>
</dbReference>
<dbReference type="PROSITE" id="PS00840">
    <property type="entry name" value="SUMT_2"/>
    <property type="match status" value="1"/>
</dbReference>
<dbReference type="PANTHER" id="PTHR45790">
    <property type="entry name" value="SIROHEME SYNTHASE-RELATED"/>
    <property type="match status" value="1"/>
</dbReference>
<dbReference type="InterPro" id="IPR037115">
    <property type="entry name" value="Sirohaem_synt_dimer_dom_sf"/>
</dbReference>
<evidence type="ECO:0000256" key="11">
    <source>
        <dbReference type="ARBA" id="ARBA00023268"/>
    </source>
</evidence>
<evidence type="ECO:0000256" key="9">
    <source>
        <dbReference type="ARBA" id="ARBA00023239"/>
    </source>
</evidence>
<dbReference type="Gene3D" id="3.40.50.720">
    <property type="entry name" value="NAD(P)-binding Rossmann-like Domain"/>
    <property type="match status" value="1"/>
</dbReference>
<dbReference type="GO" id="GO:0019354">
    <property type="term" value="P:siroheme biosynthetic process"/>
    <property type="evidence" value="ECO:0007669"/>
    <property type="project" value="UniProtKB-UniRule"/>
</dbReference>
<feature type="binding site" evidence="15">
    <location>
        <position position="415"/>
    </location>
    <ligand>
        <name>S-adenosyl-L-methionine</name>
        <dbReference type="ChEBI" id="CHEBI:59789"/>
    </ligand>
</feature>
<feature type="domain" description="Siroheme synthase central" evidence="20">
    <location>
        <begin position="126"/>
        <end position="147"/>
    </location>
</feature>
<dbReference type="InterPro" id="IPR014777">
    <property type="entry name" value="4pyrrole_Mease_sub1"/>
</dbReference>
<dbReference type="HAMAP" id="MF_01646">
    <property type="entry name" value="Siroheme_synth"/>
    <property type="match status" value="1"/>
</dbReference>
<feature type="binding site" evidence="15">
    <location>
        <position position="386"/>
    </location>
    <ligand>
        <name>S-adenosyl-L-methionine</name>
        <dbReference type="ChEBI" id="CHEBI:59789"/>
    </ligand>
</feature>
<comment type="pathway">
    <text evidence="15">Porphyrin-containing compound metabolism; siroheme biosynthesis; siroheme from sirohydrochlorin: step 1/1.</text>
</comment>
<keyword evidence="22" id="KW-1185">Reference proteome</keyword>
<evidence type="ECO:0000256" key="12">
    <source>
        <dbReference type="ARBA" id="ARBA00025705"/>
    </source>
</evidence>
<dbReference type="SUPFAM" id="SSF51735">
    <property type="entry name" value="NAD(P)-binding Rossmann-fold domains"/>
    <property type="match status" value="1"/>
</dbReference>
<evidence type="ECO:0000256" key="17">
    <source>
        <dbReference type="RuleBase" id="RU003960"/>
    </source>
</evidence>
<dbReference type="FunFam" id="3.30.950.10:FF:000001">
    <property type="entry name" value="Siroheme synthase"/>
    <property type="match status" value="1"/>
</dbReference>
<dbReference type="NCBIfam" id="TIGR01469">
    <property type="entry name" value="cobA_cysG_Cterm"/>
    <property type="match status" value="1"/>
</dbReference>
<feature type="binding site" evidence="15">
    <location>
        <position position="228"/>
    </location>
    <ligand>
        <name>S-adenosyl-L-methionine</name>
        <dbReference type="ChEBI" id="CHEBI:59789"/>
    </ligand>
</feature>
<dbReference type="EC" id="4.99.1.4" evidence="15"/>
<keyword evidence="11 15" id="KW-0511">Multifunctional enzyme</keyword>
<dbReference type="NCBIfam" id="TIGR01470">
    <property type="entry name" value="cysG_Nterm"/>
    <property type="match status" value="1"/>
</dbReference>
<keyword evidence="4 15" id="KW-0489">Methyltransferase</keyword>
<evidence type="ECO:0000256" key="1">
    <source>
        <dbReference type="ARBA" id="ARBA00005010"/>
    </source>
</evidence>
<dbReference type="EC" id="2.1.1.107" evidence="15"/>
<dbReference type="Gene3D" id="3.40.1010.10">
    <property type="entry name" value="Cobalt-precorrin-4 Transmethylase, Domain 1"/>
    <property type="match status" value="1"/>
</dbReference>
<evidence type="ECO:0000256" key="5">
    <source>
        <dbReference type="ARBA" id="ARBA00022679"/>
    </source>
</evidence>
<evidence type="ECO:0000256" key="6">
    <source>
        <dbReference type="ARBA" id="ARBA00022691"/>
    </source>
</evidence>
<keyword evidence="7 15" id="KW-0560">Oxidoreductase</keyword>
<feature type="binding site" evidence="15">
    <location>
        <begin position="22"/>
        <end position="23"/>
    </location>
    <ligand>
        <name>NAD(+)</name>
        <dbReference type="ChEBI" id="CHEBI:57540"/>
    </ligand>
</feature>
<feature type="binding site" evidence="15">
    <location>
        <begin position="334"/>
        <end position="335"/>
    </location>
    <ligand>
        <name>S-adenosyl-L-methionine</name>
        <dbReference type="ChEBI" id="CHEBI:59789"/>
    </ligand>
</feature>
<dbReference type="SUPFAM" id="SSF75615">
    <property type="entry name" value="Siroheme synthase middle domains-like"/>
    <property type="match status" value="1"/>
</dbReference>
<comment type="function">
    <text evidence="15">Multifunctional enzyme that catalyzes the SAM-dependent methylations of uroporphyrinogen III at position C-2 and C-7 to form precorrin-2 via precorrin-1. Then it catalyzes the NAD-dependent ring dehydrogenation of precorrin-2 to yield sirohydrochlorin. Finally, it catalyzes the ferrochelation of sirohydrochlorin to yield siroheme.</text>
</comment>
<comment type="caution">
    <text evidence="15">Lacks conserved residue(s) required for the propagation of feature annotation.</text>
</comment>
<dbReference type="EMBL" id="FUYB01000032">
    <property type="protein sequence ID" value="SKA95847.1"/>
    <property type="molecule type" value="Genomic_DNA"/>
</dbReference>
<keyword evidence="5 15" id="KW-0808">Transferase</keyword>